<evidence type="ECO:0000256" key="7">
    <source>
        <dbReference type="RuleBase" id="RU000559"/>
    </source>
</evidence>
<reference evidence="8" key="1">
    <citation type="submission" date="2020-10" db="EMBL/GenBank/DDBJ databases">
        <authorList>
            <person name="Gilroy R."/>
        </authorList>
    </citation>
    <scope>NUCLEOTIDE SEQUENCE</scope>
    <source>
        <strain evidence="8">CHK147-3167</strain>
    </source>
</reference>
<keyword evidence="4 6" id="KW-0687">Ribonucleoprotein</keyword>
<proteinExistence type="inferred from homology"/>
<sequence>MNLVDKITKSQIRTDIPEFRVGDTIKVNYRIIEGKNERIQAYQGIVTAIKGSGVSKNYTVRKMSGSVGVERTFPFSSPKVDSVELIRKGKVRRAKLNYLRDLKGQAKIKERK</sequence>
<dbReference type="GO" id="GO:0006412">
    <property type="term" value="P:translation"/>
    <property type="evidence" value="ECO:0007669"/>
    <property type="project" value="UniProtKB-UniRule"/>
</dbReference>
<dbReference type="SUPFAM" id="SSF50104">
    <property type="entry name" value="Translation proteins SH3-like domain"/>
    <property type="match status" value="1"/>
</dbReference>
<dbReference type="InterPro" id="IPR008991">
    <property type="entry name" value="Translation_prot_SH3-like_sf"/>
</dbReference>
<evidence type="ECO:0000313" key="9">
    <source>
        <dbReference type="Proteomes" id="UP000886786"/>
    </source>
</evidence>
<evidence type="ECO:0000256" key="3">
    <source>
        <dbReference type="ARBA" id="ARBA00022980"/>
    </source>
</evidence>
<dbReference type="EMBL" id="DVFV01000088">
    <property type="protein sequence ID" value="HIQ90923.1"/>
    <property type="molecule type" value="Genomic_DNA"/>
</dbReference>
<dbReference type="PANTHER" id="PTHR15680:SF9">
    <property type="entry name" value="LARGE RIBOSOMAL SUBUNIT PROTEIN BL19M"/>
    <property type="match status" value="1"/>
</dbReference>
<gene>
    <name evidence="6 8" type="primary">rplS</name>
    <name evidence="8" type="ORF">IAB27_04795</name>
</gene>
<dbReference type="GO" id="GO:0022625">
    <property type="term" value="C:cytosolic large ribosomal subunit"/>
    <property type="evidence" value="ECO:0007669"/>
    <property type="project" value="TreeGrafter"/>
</dbReference>
<evidence type="ECO:0000256" key="4">
    <source>
        <dbReference type="ARBA" id="ARBA00023274"/>
    </source>
</evidence>
<dbReference type="InterPro" id="IPR001857">
    <property type="entry name" value="Ribosomal_bL19"/>
</dbReference>
<comment type="function">
    <text evidence="1 6 7">This protein is located at the 30S-50S ribosomal subunit interface and may play a role in the structure and function of the aminoacyl-tRNA binding site.</text>
</comment>
<name>A0A9D0ZR15_9FIRM</name>
<dbReference type="Gene3D" id="2.30.30.790">
    <property type="match status" value="1"/>
</dbReference>
<dbReference type="HAMAP" id="MF_00402">
    <property type="entry name" value="Ribosomal_bL19"/>
    <property type="match status" value="1"/>
</dbReference>
<evidence type="ECO:0000256" key="6">
    <source>
        <dbReference type="HAMAP-Rule" id="MF_00402"/>
    </source>
</evidence>
<evidence type="ECO:0000313" key="8">
    <source>
        <dbReference type="EMBL" id="HIQ90923.1"/>
    </source>
</evidence>
<protein>
    <recommendedName>
        <fullName evidence="5 6">Large ribosomal subunit protein bL19</fullName>
    </recommendedName>
</protein>
<dbReference type="NCBIfam" id="TIGR01024">
    <property type="entry name" value="rplS_bact"/>
    <property type="match status" value="1"/>
</dbReference>
<comment type="similarity">
    <text evidence="2 6 7">Belongs to the bacterial ribosomal protein bL19 family.</text>
</comment>
<comment type="caution">
    <text evidence="8">The sequence shown here is derived from an EMBL/GenBank/DDBJ whole genome shotgun (WGS) entry which is preliminary data.</text>
</comment>
<organism evidence="8 9">
    <name type="scientific">Candidatus Coprosoma intestinipullorum</name>
    <dbReference type="NCBI Taxonomy" id="2840752"/>
    <lineage>
        <taxon>Bacteria</taxon>
        <taxon>Bacillati</taxon>
        <taxon>Bacillota</taxon>
        <taxon>Bacillota incertae sedis</taxon>
        <taxon>Candidatus Coprosoma</taxon>
    </lineage>
</organism>
<evidence type="ECO:0000256" key="1">
    <source>
        <dbReference type="ARBA" id="ARBA00002349"/>
    </source>
</evidence>
<dbReference type="Proteomes" id="UP000886786">
    <property type="component" value="Unassembled WGS sequence"/>
</dbReference>
<reference evidence="8" key="2">
    <citation type="journal article" date="2021" name="PeerJ">
        <title>Extensive microbial diversity within the chicken gut microbiome revealed by metagenomics and culture.</title>
        <authorList>
            <person name="Gilroy R."/>
            <person name="Ravi A."/>
            <person name="Getino M."/>
            <person name="Pursley I."/>
            <person name="Horton D.L."/>
            <person name="Alikhan N.F."/>
            <person name="Baker D."/>
            <person name="Gharbi K."/>
            <person name="Hall N."/>
            <person name="Watson M."/>
            <person name="Adriaenssens E.M."/>
            <person name="Foster-Nyarko E."/>
            <person name="Jarju S."/>
            <person name="Secka A."/>
            <person name="Antonio M."/>
            <person name="Oren A."/>
            <person name="Chaudhuri R.R."/>
            <person name="La Ragione R."/>
            <person name="Hildebrand F."/>
            <person name="Pallen M.J."/>
        </authorList>
    </citation>
    <scope>NUCLEOTIDE SEQUENCE</scope>
    <source>
        <strain evidence="8">CHK147-3167</strain>
    </source>
</reference>
<evidence type="ECO:0000256" key="2">
    <source>
        <dbReference type="ARBA" id="ARBA00005781"/>
    </source>
</evidence>
<dbReference type="PRINTS" id="PR00061">
    <property type="entry name" value="RIBOSOMALL19"/>
</dbReference>
<evidence type="ECO:0000256" key="5">
    <source>
        <dbReference type="ARBA" id="ARBA00035171"/>
    </source>
</evidence>
<dbReference type="PIRSF" id="PIRSF002191">
    <property type="entry name" value="Ribosomal_L19"/>
    <property type="match status" value="1"/>
</dbReference>
<dbReference type="Pfam" id="PF01245">
    <property type="entry name" value="Ribosomal_L19"/>
    <property type="match status" value="1"/>
</dbReference>
<keyword evidence="3 6" id="KW-0689">Ribosomal protein</keyword>
<dbReference type="PANTHER" id="PTHR15680">
    <property type="entry name" value="RIBOSOMAL PROTEIN L19"/>
    <property type="match status" value="1"/>
</dbReference>
<dbReference type="AlphaFoldDB" id="A0A9D0ZR15"/>
<dbReference type="InterPro" id="IPR038657">
    <property type="entry name" value="Ribosomal_bL19_sf"/>
</dbReference>
<accession>A0A9D0ZR15</accession>
<dbReference type="GO" id="GO:0003735">
    <property type="term" value="F:structural constituent of ribosome"/>
    <property type="evidence" value="ECO:0007669"/>
    <property type="project" value="InterPro"/>
</dbReference>